<reference evidence="5" key="2">
    <citation type="submission" date="2021-09" db="EMBL/GenBank/DDBJ databases">
        <authorList>
            <person name="Jia N."/>
            <person name="Wang J."/>
            <person name="Shi W."/>
            <person name="Du L."/>
            <person name="Sun Y."/>
            <person name="Zhan W."/>
            <person name="Jiang J."/>
            <person name="Wang Q."/>
            <person name="Zhang B."/>
            <person name="Ji P."/>
            <person name="Sakyi L.B."/>
            <person name="Cui X."/>
            <person name="Yuan T."/>
            <person name="Jiang B."/>
            <person name="Yang W."/>
            <person name="Lam T.T.-Y."/>
            <person name="Chang Q."/>
            <person name="Ding S."/>
            <person name="Wang X."/>
            <person name="Zhu J."/>
            <person name="Ruan X."/>
            <person name="Zhao L."/>
            <person name="Wei J."/>
            <person name="Que T."/>
            <person name="Du C."/>
            <person name="Cheng J."/>
            <person name="Dai P."/>
            <person name="Han X."/>
            <person name="Huang E."/>
            <person name="Gao Y."/>
            <person name="Liu J."/>
            <person name="Shao H."/>
            <person name="Ye R."/>
            <person name="Li L."/>
            <person name="Wei W."/>
            <person name="Wang X."/>
            <person name="Wang C."/>
            <person name="Huo Q."/>
            <person name="Li W."/>
            <person name="Guo W."/>
            <person name="Chen H."/>
            <person name="Chen S."/>
            <person name="Zhou L."/>
            <person name="Zhou L."/>
            <person name="Ni X."/>
            <person name="Tian J."/>
            <person name="Zhou Y."/>
            <person name="Sheng Y."/>
            <person name="Liu T."/>
            <person name="Pan Y."/>
            <person name="Xia L."/>
            <person name="Li J."/>
            <person name="Zhao F."/>
            <person name="Cao W."/>
        </authorList>
    </citation>
    <scope>NUCLEOTIDE SEQUENCE</scope>
    <source>
        <strain evidence="5">Rmic-2018</strain>
        <tissue evidence="5">Larvae</tissue>
    </source>
</reference>
<feature type="compositionally biased region" description="Polar residues" evidence="3">
    <location>
        <begin position="188"/>
        <end position="200"/>
    </location>
</feature>
<dbReference type="GO" id="GO:0005879">
    <property type="term" value="C:axonemal microtubule"/>
    <property type="evidence" value="ECO:0007669"/>
    <property type="project" value="TreeGrafter"/>
</dbReference>
<dbReference type="SMART" id="SM00562">
    <property type="entry name" value="NDK"/>
    <property type="match status" value="1"/>
</dbReference>
<dbReference type="EMBL" id="JABSTU010000011">
    <property type="protein sequence ID" value="KAH8009955.1"/>
    <property type="molecule type" value="Genomic_DNA"/>
</dbReference>
<dbReference type="SUPFAM" id="SSF54919">
    <property type="entry name" value="Nucleoside diphosphate kinase, NDK"/>
    <property type="match status" value="1"/>
</dbReference>
<organism evidence="5 6">
    <name type="scientific">Rhipicephalus microplus</name>
    <name type="common">Cattle tick</name>
    <name type="synonym">Boophilus microplus</name>
    <dbReference type="NCBI Taxonomy" id="6941"/>
    <lineage>
        <taxon>Eukaryota</taxon>
        <taxon>Metazoa</taxon>
        <taxon>Ecdysozoa</taxon>
        <taxon>Arthropoda</taxon>
        <taxon>Chelicerata</taxon>
        <taxon>Arachnida</taxon>
        <taxon>Acari</taxon>
        <taxon>Parasitiformes</taxon>
        <taxon>Ixodida</taxon>
        <taxon>Ixodoidea</taxon>
        <taxon>Ixodidae</taxon>
        <taxon>Rhipicephalinae</taxon>
        <taxon>Rhipicephalus</taxon>
        <taxon>Boophilus</taxon>
    </lineage>
</organism>
<evidence type="ECO:0000256" key="1">
    <source>
        <dbReference type="ARBA" id="ARBA00004496"/>
    </source>
</evidence>
<evidence type="ECO:0000256" key="2">
    <source>
        <dbReference type="ARBA" id="ARBA00022490"/>
    </source>
</evidence>
<dbReference type="InterPro" id="IPR034907">
    <property type="entry name" value="NDK-like_dom"/>
</dbReference>
<evidence type="ECO:0000313" key="6">
    <source>
        <dbReference type="Proteomes" id="UP000821866"/>
    </source>
</evidence>
<feature type="region of interest" description="Disordered" evidence="3">
    <location>
        <begin position="176"/>
        <end position="200"/>
    </location>
</feature>
<dbReference type="AlphaFoldDB" id="A0A9J6D793"/>
<evidence type="ECO:0000313" key="5">
    <source>
        <dbReference type="EMBL" id="KAH8009955.1"/>
    </source>
</evidence>
<evidence type="ECO:0000259" key="4">
    <source>
        <dbReference type="SMART" id="SM00562"/>
    </source>
</evidence>
<sequence>MMGSAVLVVKPANLRRLGDVWAAVEAAGATVCKAVMLRLAPQDAKLLSANPLEAFDEGLLSGPVVCLQVLGERVLARLRSQPVKRGSEELGEQGNVSTALRKILTSDFEVTALQMFHLDCAKAEEFLLVYKGVAPHYTTMVQQLCSGPCLAMEIRSLSNPENSALNFKELVGPADPNGACEPLDPSPNVHSSVNSRQKTM</sequence>
<comment type="caution">
    <text evidence="5">The sequence shown here is derived from an EMBL/GenBank/DDBJ whole genome shotgun (WGS) entry which is preliminary data.</text>
</comment>
<comment type="subcellular location">
    <subcellularLocation>
        <location evidence="1">Cytoplasm</location>
    </subcellularLocation>
</comment>
<proteinExistence type="predicted"/>
<dbReference type="Gene3D" id="3.30.70.141">
    <property type="entry name" value="Nucleoside diphosphate kinase-like domain"/>
    <property type="match status" value="1"/>
</dbReference>
<dbReference type="Proteomes" id="UP000821866">
    <property type="component" value="Chromosome 9"/>
</dbReference>
<reference evidence="5" key="1">
    <citation type="journal article" date="2020" name="Cell">
        <title>Large-Scale Comparative Analyses of Tick Genomes Elucidate Their Genetic Diversity and Vector Capacities.</title>
        <authorList>
            <consortium name="Tick Genome and Microbiome Consortium (TIGMIC)"/>
            <person name="Jia N."/>
            <person name="Wang J."/>
            <person name="Shi W."/>
            <person name="Du L."/>
            <person name="Sun Y."/>
            <person name="Zhan W."/>
            <person name="Jiang J.F."/>
            <person name="Wang Q."/>
            <person name="Zhang B."/>
            <person name="Ji P."/>
            <person name="Bell-Sakyi L."/>
            <person name="Cui X.M."/>
            <person name="Yuan T.T."/>
            <person name="Jiang B.G."/>
            <person name="Yang W.F."/>
            <person name="Lam T.T."/>
            <person name="Chang Q.C."/>
            <person name="Ding S.J."/>
            <person name="Wang X.J."/>
            <person name="Zhu J.G."/>
            <person name="Ruan X.D."/>
            <person name="Zhao L."/>
            <person name="Wei J.T."/>
            <person name="Ye R.Z."/>
            <person name="Que T.C."/>
            <person name="Du C.H."/>
            <person name="Zhou Y.H."/>
            <person name="Cheng J.X."/>
            <person name="Dai P.F."/>
            <person name="Guo W.B."/>
            <person name="Han X.H."/>
            <person name="Huang E.J."/>
            <person name="Li L.F."/>
            <person name="Wei W."/>
            <person name="Gao Y.C."/>
            <person name="Liu J.Z."/>
            <person name="Shao H.Z."/>
            <person name="Wang X."/>
            <person name="Wang C.C."/>
            <person name="Yang T.C."/>
            <person name="Huo Q.B."/>
            <person name="Li W."/>
            <person name="Chen H.Y."/>
            <person name="Chen S.E."/>
            <person name="Zhou L.G."/>
            <person name="Ni X.B."/>
            <person name="Tian J.H."/>
            <person name="Sheng Y."/>
            <person name="Liu T."/>
            <person name="Pan Y.S."/>
            <person name="Xia L.Y."/>
            <person name="Li J."/>
            <person name="Zhao F."/>
            <person name="Cao W.C."/>
        </authorList>
    </citation>
    <scope>NUCLEOTIDE SEQUENCE</scope>
    <source>
        <strain evidence="5">Rmic-2018</strain>
    </source>
</reference>
<dbReference type="PANTHER" id="PTHR43109">
    <property type="entry name" value="NUCLEOSIDE DIPHOSPHATE KINASE 7"/>
    <property type="match status" value="1"/>
</dbReference>
<dbReference type="PANTHER" id="PTHR43109:SF2">
    <property type="entry name" value="NUCLEOSIDE DIPHOSPHATE KINASE 7"/>
    <property type="match status" value="1"/>
</dbReference>
<dbReference type="Pfam" id="PF00334">
    <property type="entry name" value="NDK"/>
    <property type="match status" value="1"/>
</dbReference>
<keyword evidence="6" id="KW-1185">Reference proteome</keyword>
<name>A0A9J6D793_RHIMP</name>
<feature type="domain" description="Nucleoside diphosphate kinase-like" evidence="4">
    <location>
        <begin position="92"/>
        <end position="195"/>
    </location>
</feature>
<dbReference type="InterPro" id="IPR036850">
    <property type="entry name" value="NDK-like_dom_sf"/>
</dbReference>
<evidence type="ECO:0000256" key="3">
    <source>
        <dbReference type="SAM" id="MobiDB-lite"/>
    </source>
</evidence>
<keyword evidence="2" id="KW-0963">Cytoplasm</keyword>
<accession>A0A9J6D793</accession>
<protein>
    <recommendedName>
        <fullName evidence="4">Nucleoside diphosphate kinase-like domain-containing protein</fullName>
    </recommendedName>
</protein>
<gene>
    <name evidence="5" type="ORF">HPB51_023011</name>
</gene>
<dbReference type="VEuPathDB" id="VectorBase:LOC119177806"/>